<evidence type="ECO:0000256" key="11">
    <source>
        <dbReference type="PROSITE-ProRule" id="PRU00284"/>
    </source>
</evidence>
<dbReference type="CDD" id="cd06225">
    <property type="entry name" value="HAMP"/>
    <property type="match status" value="1"/>
</dbReference>
<feature type="signal peptide" evidence="13">
    <location>
        <begin position="1"/>
        <end position="31"/>
    </location>
</feature>
<evidence type="ECO:0000313" key="17">
    <source>
        <dbReference type="Proteomes" id="UP000053096"/>
    </source>
</evidence>
<dbReference type="FunFam" id="1.10.287.950:FF:000001">
    <property type="entry name" value="Methyl-accepting chemotaxis sensory transducer"/>
    <property type="match status" value="1"/>
</dbReference>
<sequence>MAKNLRVATALTATMAVFVLLFVAAAAAAVAALRANQAHIEALGRGNIERANALSDTTARLFQARAQLADAKTFMEGGLEEDRNAALARAETLLESAAQSAARLRANPDAGEARYGAVLAAYANLADQALLPLAAAIKGWNGIQANQLSDKALPAAADAYVRAVDAYQGHARQQGRELLAQAGRMADRMALGAGLLLLAVGALALLIRLAFRRAVLRPLTEAGRHFARIADGDLTAGIADRGGNEIGVLYRAMGRMQGGLTQAVASVRGGVEAIHEGVAEIAAGAGEMSNRAARQAATLQETAASMAGLADTVSQTAHNADQASRQAEGAARLAREGGAAVQDAVRSMREISASAGRIGEIVGVVDSIAFQTNILALNAAVEAARAGEQGKGFAVVAAEVRSLAQRSAQAAREIKALIEASRERVAAGSRHVAQAGRTMEAMVSAVDGVMRLAGDISHASAEQAAGITAVNRAVAEVDRGTQENAAMAEQTAAAAMALEGQAQSLRAAVAVFRLREGQGGGTAPHDEALAWACCILS</sequence>
<dbReference type="PROSITE" id="PS50885">
    <property type="entry name" value="HAMP"/>
    <property type="match status" value="1"/>
</dbReference>
<evidence type="ECO:0000256" key="9">
    <source>
        <dbReference type="ARBA" id="ARBA00023224"/>
    </source>
</evidence>
<evidence type="ECO:0000256" key="4">
    <source>
        <dbReference type="ARBA" id="ARBA00022500"/>
    </source>
</evidence>
<keyword evidence="9 11" id="KW-0807">Transducer</keyword>
<evidence type="ECO:0000256" key="1">
    <source>
        <dbReference type="ARBA" id="ARBA00004429"/>
    </source>
</evidence>
<dbReference type="PANTHER" id="PTHR43531:SF14">
    <property type="entry name" value="METHYL-ACCEPTING CHEMOTAXIS PROTEIN I-RELATED"/>
    <property type="match status" value="1"/>
</dbReference>
<dbReference type="PANTHER" id="PTHR43531">
    <property type="entry name" value="PROTEIN ICFG"/>
    <property type="match status" value="1"/>
</dbReference>
<evidence type="ECO:0000256" key="13">
    <source>
        <dbReference type="SAM" id="SignalP"/>
    </source>
</evidence>
<dbReference type="RefSeq" id="WP_048025713.1">
    <property type="nucleotide sequence ID" value="NZ_CAJGUP010000138.1"/>
</dbReference>
<evidence type="ECO:0000256" key="3">
    <source>
        <dbReference type="ARBA" id="ARBA00022481"/>
    </source>
</evidence>
<dbReference type="AlphaFoldDB" id="A0A0J6C9Q9"/>
<dbReference type="GO" id="GO:0004888">
    <property type="term" value="F:transmembrane signaling receptor activity"/>
    <property type="evidence" value="ECO:0007669"/>
    <property type="project" value="InterPro"/>
</dbReference>
<keyword evidence="2" id="KW-1003">Cell membrane</keyword>
<feature type="chain" id="PRO_5005268734" evidence="13">
    <location>
        <begin position="32"/>
        <end position="537"/>
    </location>
</feature>
<dbReference type="SMART" id="SM00304">
    <property type="entry name" value="HAMP"/>
    <property type="match status" value="1"/>
</dbReference>
<reference evidence="16 17" key="1">
    <citation type="submission" date="2015-09" db="EMBL/GenBank/DDBJ databases">
        <authorList>
            <person name="Jackson K.R."/>
            <person name="Lunt B.L."/>
            <person name="Fisher J.N.B."/>
            <person name="Gardner A.V."/>
            <person name="Bailey M.E."/>
            <person name="Deus L.M."/>
            <person name="Earl A.S."/>
            <person name="Gibby P.D."/>
            <person name="Hartmann K.A."/>
            <person name="Liu J.E."/>
            <person name="Manci A.M."/>
            <person name="Nielsen D.A."/>
            <person name="Solomon M.B."/>
            <person name="Breakwell D.P."/>
            <person name="Burnett S.H."/>
            <person name="Grose J.H."/>
        </authorList>
    </citation>
    <scope>NUCLEOTIDE SEQUENCE [LARGE SCALE GENOMIC DNA]</scope>
    <source>
        <strain evidence="16 17">2789STDY5608636</strain>
    </source>
</reference>
<dbReference type="GO" id="GO:0005886">
    <property type="term" value="C:plasma membrane"/>
    <property type="evidence" value="ECO:0007669"/>
    <property type="project" value="UniProtKB-SubCell"/>
</dbReference>
<dbReference type="CDD" id="cd11386">
    <property type="entry name" value="MCP_signal"/>
    <property type="match status" value="1"/>
</dbReference>
<evidence type="ECO:0000313" key="16">
    <source>
        <dbReference type="EMBL" id="CUI39880.1"/>
    </source>
</evidence>
<feature type="domain" description="Methyl-accepting transducer" evidence="14">
    <location>
        <begin position="270"/>
        <end position="499"/>
    </location>
</feature>
<dbReference type="EMBL" id="CYTV01000001">
    <property type="protein sequence ID" value="CUI39880.1"/>
    <property type="molecule type" value="Genomic_DNA"/>
</dbReference>
<accession>A0A0M7CKY5</accession>
<feature type="domain" description="HAMP" evidence="15">
    <location>
        <begin position="213"/>
        <end position="265"/>
    </location>
</feature>
<dbReference type="GO" id="GO:0007165">
    <property type="term" value="P:signal transduction"/>
    <property type="evidence" value="ECO:0007669"/>
    <property type="project" value="UniProtKB-KW"/>
</dbReference>
<dbReference type="GO" id="GO:0006935">
    <property type="term" value="P:chemotaxis"/>
    <property type="evidence" value="ECO:0007669"/>
    <property type="project" value="UniProtKB-KW"/>
</dbReference>
<evidence type="ECO:0000256" key="7">
    <source>
        <dbReference type="ARBA" id="ARBA00022989"/>
    </source>
</evidence>
<keyword evidence="7 12" id="KW-1133">Transmembrane helix</keyword>
<organism evidence="16 17">
    <name type="scientific">Bordetella pseudohinzii</name>
    <dbReference type="NCBI Taxonomy" id="1331258"/>
    <lineage>
        <taxon>Bacteria</taxon>
        <taxon>Pseudomonadati</taxon>
        <taxon>Pseudomonadota</taxon>
        <taxon>Betaproteobacteria</taxon>
        <taxon>Burkholderiales</taxon>
        <taxon>Alcaligenaceae</taxon>
        <taxon>Bordetella</taxon>
    </lineage>
</organism>
<dbReference type="InterPro" id="IPR003122">
    <property type="entry name" value="Tar_rcpt_lig-bd"/>
</dbReference>
<dbReference type="InterPro" id="IPR004089">
    <property type="entry name" value="MCPsignal_dom"/>
</dbReference>
<evidence type="ECO:0000259" key="15">
    <source>
        <dbReference type="PROSITE" id="PS50885"/>
    </source>
</evidence>
<protein>
    <submittedName>
        <fullName evidence="16">Ribose and galactose chemoreceptor protein</fullName>
    </submittedName>
</protein>
<evidence type="ECO:0000256" key="12">
    <source>
        <dbReference type="SAM" id="Phobius"/>
    </source>
</evidence>
<comment type="similarity">
    <text evidence="10">Belongs to the methyl-accepting chemotaxis (MCP) protein family.</text>
</comment>
<dbReference type="SUPFAM" id="SSF58104">
    <property type="entry name" value="Methyl-accepting chemotaxis protein (MCP) signaling domain"/>
    <property type="match status" value="1"/>
</dbReference>
<keyword evidence="13" id="KW-0732">Signal</keyword>
<evidence type="ECO:0000256" key="5">
    <source>
        <dbReference type="ARBA" id="ARBA00022519"/>
    </source>
</evidence>
<keyword evidence="6 12" id="KW-0812">Transmembrane</keyword>
<keyword evidence="3" id="KW-0488">Methylation</keyword>
<keyword evidence="5" id="KW-0997">Cell inner membrane</keyword>
<evidence type="ECO:0000256" key="10">
    <source>
        <dbReference type="ARBA" id="ARBA00029447"/>
    </source>
</evidence>
<dbReference type="Pfam" id="PF00015">
    <property type="entry name" value="MCPsignal"/>
    <property type="match status" value="1"/>
</dbReference>
<dbReference type="SMART" id="SM00283">
    <property type="entry name" value="MA"/>
    <property type="match status" value="1"/>
</dbReference>
<evidence type="ECO:0000259" key="14">
    <source>
        <dbReference type="PROSITE" id="PS50111"/>
    </source>
</evidence>
<dbReference type="Gene3D" id="1.10.287.950">
    <property type="entry name" value="Methyl-accepting chemotaxis protein"/>
    <property type="match status" value="1"/>
</dbReference>
<evidence type="ECO:0000256" key="8">
    <source>
        <dbReference type="ARBA" id="ARBA00023136"/>
    </source>
</evidence>
<dbReference type="Pfam" id="PF02203">
    <property type="entry name" value="TarH"/>
    <property type="match status" value="1"/>
</dbReference>
<dbReference type="PRINTS" id="PR00260">
    <property type="entry name" value="CHEMTRNSDUCR"/>
</dbReference>
<evidence type="ECO:0000256" key="2">
    <source>
        <dbReference type="ARBA" id="ARBA00022475"/>
    </source>
</evidence>
<accession>A0A0J6C9Q9</accession>
<keyword evidence="16" id="KW-0675">Receptor</keyword>
<dbReference type="OrthoDB" id="9806477at2"/>
<feature type="transmembrane region" description="Helical" evidence="12">
    <location>
        <begin position="189"/>
        <end position="211"/>
    </location>
</feature>
<gene>
    <name evidence="16" type="primary">trg_1</name>
    <name evidence="16" type="ORF">ERS370011_00416</name>
</gene>
<proteinExistence type="inferred from homology"/>
<dbReference type="Pfam" id="PF00672">
    <property type="entry name" value="HAMP"/>
    <property type="match status" value="1"/>
</dbReference>
<dbReference type="PROSITE" id="PS50111">
    <property type="entry name" value="CHEMOTAXIS_TRANSDUC_2"/>
    <property type="match status" value="1"/>
</dbReference>
<keyword evidence="8 12" id="KW-0472">Membrane</keyword>
<comment type="subcellular location">
    <subcellularLocation>
        <location evidence="1">Cell inner membrane</location>
        <topology evidence="1">Multi-pass membrane protein</topology>
    </subcellularLocation>
</comment>
<keyword evidence="4" id="KW-0145">Chemotaxis</keyword>
<dbReference type="InterPro" id="IPR004090">
    <property type="entry name" value="Chemotax_Me-accpt_rcpt"/>
</dbReference>
<dbReference type="Proteomes" id="UP000053096">
    <property type="component" value="Unassembled WGS sequence"/>
</dbReference>
<dbReference type="InterPro" id="IPR051310">
    <property type="entry name" value="MCP_chemotaxis"/>
</dbReference>
<evidence type="ECO:0000256" key="6">
    <source>
        <dbReference type="ARBA" id="ARBA00022692"/>
    </source>
</evidence>
<name>A0A0J6C9Q9_9BORD</name>
<dbReference type="InterPro" id="IPR003660">
    <property type="entry name" value="HAMP_dom"/>
</dbReference>